<feature type="region of interest" description="Disordered" evidence="1">
    <location>
        <begin position="1"/>
        <end position="20"/>
    </location>
</feature>
<evidence type="ECO:0000256" key="1">
    <source>
        <dbReference type="SAM" id="MobiDB-lite"/>
    </source>
</evidence>
<sequence>MGSLNCPQAHPPNHAGHHAADDACANANANDDARHTDGHAWPKPMLSPGLPLMPPMMGTGTWSHLAFALILVVVLLFRLWEGNALVQCGRQSPFVASKCVCGGTLPYICWISESFNALYLEPDMNPRIIGQTYCWLVLALCPAVEGILLLLAWQRRSDWPAGILSSCYLLLVVFPDTLPHRWLFLHYGTAMVSMGVAILFQFTLPWRCLCITFAGYFIYYFSLSELCVSQGAQRKLAYDWSFTPGIDMNPGSLVMVILEWSLSFGGITVVISYCISEIVKQKQENQLVIKDSSGVTVSVV</sequence>
<dbReference type="EMBL" id="CAMXCT010000940">
    <property type="protein sequence ID" value="CAI3984965.1"/>
    <property type="molecule type" value="Genomic_DNA"/>
</dbReference>
<dbReference type="EMBL" id="CAMXCT020000940">
    <property type="protein sequence ID" value="CAL1138340.1"/>
    <property type="molecule type" value="Genomic_DNA"/>
</dbReference>
<reference evidence="3" key="1">
    <citation type="submission" date="2022-10" db="EMBL/GenBank/DDBJ databases">
        <authorList>
            <person name="Chen Y."/>
            <person name="Dougan E. K."/>
            <person name="Chan C."/>
            <person name="Rhodes N."/>
            <person name="Thang M."/>
        </authorList>
    </citation>
    <scope>NUCLEOTIDE SEQUENCE</scope>
</reference>
<evidence type="ECO:0000313" key="5">
    <source>
        <dbReference type="Proteomes" id="UP001152797"/>
    </source>
</evidence>
<feature type="transmembrane region" description="Helical" evidence="2">
    <location>
        <begin position="253"/>
        <end position="275"/>
    </location>
</feature>
<protein>
    <submittedName>
        <fullName evidence="3">Uncharacterized protein</fullName>
    </submittedName>
</protein>
<feature type="transmembrane region" description="Helical" evidence="2">
    <location>
        <begin position="190"/>
        <end position="219"/>
    </location>
</feature>
<evidence type="ECO:0000256" key="2">
    <source>
        <dbReference type="SAM" id="Phobius"/>
    </source>
</evidence>
<accession>A0A9P1FSB4</accession>
<feature type="transmembrane region" description="Helical" evidence="2">
    <location>
        <begin position="133"/>
        <end position="153"/>
    </location>
</feature>
<dbReference type="Proteomes" id="UP001152797">
    <property type="component" value="Unassembled WGS sequence"/>
</dbReference>
<evidence type="ECO:0000313" key="4">
    <source>
        <dbReference type="EMBL" id="CAL4772277.1"/>
    </source>
</evidence>
<dbReference type="EMBL" id="CAMXCT030000940">
    <property type="protein sequence ID" value="CAL4772277.1"/>
    <property type="molecule type" value="Genomic_DNA"/>
</dbReference>
<comment type="caution">
    <text evidence="3">The sequence shown here is derived from an EMBL/GenBank/DDBJ whole genome shotgun (WGS) entry which is preliminary data.</text>
</comment>
<proteinExistence type="predicted"/>
<gene>
    <name evidence="3" type="ORF">C1SCF055_LOCUS12456</name>
</gene>
<keyword evidence="2" id="KW-0812">Transmembrane</keyword>
<name>A0A9P1FSB4_9DINO</name>
<keyword evidence="2" id="KW-1133">Transmembrane helix</keyword>
<dbReference type="AlphaFoldDB" id="A0A9P1FSB4"/>
<feature type="transmembrane region" description="Helical" evidence="2">
    <location>
        <begin position="61"/>
        <end position="80"/>
    </location>
</feature>
<keyword evidence="2" id="KW-0472">Membrane</keyword>
<keyword evidence="5" id="KW-1185">Reference proteome</keyword>
<evidence type="ECO:0000313" key="3">
    <source>
        <dbReference type="EMBL" id="CAI3984965.1"/>
    </source>
</evidence>
<reference evidence="4 5" key="2">
    <citation type="submission" date="2024-05" db="EMBL/GenBank/DDBJ databases">
        <authorList>
            <person name="Chen Y."/>
            <person name="Shah S."/>
            <person name="Dougan E. K."/>
            <person name="Thang M."/>
            <person name="Chan C."/>
        </authorList>
    </citation>
    <scope>NUCLEOTIDE SEQUENCE [LARGE SCALE GENOMIC DNA]</scope>
</reference>
<organism evidence="3">
    <name type="scientific">Cladocopium goreaui</name>
    <dbReference type="NCBI Taxonomy" id="2562237"/>
    <lineage>
        <taxon>Eukaryota</taxon>
        <taxon>Sar</taxon>
        <taxon>Alveolata</taxon>
        <taxon>Dinophyceae</taxon>
        <taxon>Suessiales</taxon>
        <taxon>Symbiodiniaceae</taxon>
        <taxon>Cladocopium</taxon>
    </lineage>
</organism>